<name>A0A2P6MAZ6_9GAMM</name>
<protein>
    <submittedName>
        <fullName evidence="1">Uncharacterized protein</fullName>
    </submittedName>
</protein>
<dbReference type="Proteomes" id="UP000241736">
    <property type="component" value="Unassembled WGS sequence"/>
</dbReference>
<comment type="caution">
    <text evidence="1">The sequence shown here is derived from an EMBL/GenBank/DDBJ whole genome shotgun (WGS) entry which is preliminary data.</text>
</comment>
<sequence length="207" mass="23192">MRTGASYCVEDSRVRELAEIGYARRDVAKAYDFLTRCLDDNDGERPGECEESLWVAAVVFYAKPFGRNDARGAFDANAFLNARLSDEGRRLHEYLRRLRHRWAAHDDGLGEDKTVAIYLPPSPPRSSLEIGMHGPARRVISLGTDIARQLEPHVAWVRNVLLAHEDQRRETIARELIATRFDGLCLTGVATPAPLAVDIDSVLALPR</sequence>
<evidence type="ECO:0000313" key="2">
    <source>
        <dbReference type="Proteomes" id="UP000241736"/>
    </source>
</evidence>
<gene>
    <name evidence="1" type="ORF">C6N40_03120</name>
</gene>
<reference evidence="1 2" key="1">
    <citation type="submission" date="2018-03" db="EMBL/GenBank/DDBJ databases">
        <title>Arenimonas caeni sp. nov., isolated from activated sludge.</title>
        <authorList>
            <person name="Liu H."/>
        </authorList>
    </citation>
    <scope>NUCLEOTIDE SEQUENCE [LARGE SCALE GENOMIC DNA]</scope>
    <source>
        <strain evidence="2">z29</strain>
    </source>
</reference>
<organism evidence="1 2">
    <name type="scientific">Arenimonas caeni</name>
    <dbReference type="NCBI Taxonomy" id="2058085"/>
    <lineage>
        <taxon>Bacteria</taxon>
        <taxon>Pseudomonadati</taxon>
        <taxon>Pseudomonadota</taxon>
        <taxon>Gammaproteobacteria</taxon>
        <taxon>Lysobacterales</taxon>
        <taxon>Lysobacteraceae</taxon>
        <taxon>Arenimonas</taxon>
    </lineage>
</organism>
<proteinExistence type="predicted"/>
<evidence type="ECO:0000313" key="1">
    <source>
        <dbReference type="EMBL" id="PRH83169.1"/>
    </source>
</evidence>
<dbReference type="EMBL" id="PVLF01000003">
    <property type="protein sequence ID" value="PRH83169.1"/>
    <property type="molecule type" value="Genomic_DNA"/>
</dbReference>
<keyword evidence="2" id="KW-1185">Reference proteome</keyword>
<accession>A0A2P6MAZ6</accession>
<dbReference type="AlphaFoldDB" id="A0A2P6MAZ6"/>